<feature type="chain" id="PRO_5036226644" description="EGF-like domain-containing protein" evidence="7">
    <location>
        <begin position="23"/>
        <end position="270"/>
    </location>
</feature>
<evidence type="ECO:0000256" key="7">
    <source>
        <dbReference type="SAM" id="SignalP"/>
    </source>
</evidence>
<organism evidence="9 12">
    <name type="scientific">Adineta steineri</name>
    <dbReference type="NCBI Taxonomy" id="433720"/>
    <lineage>
        <taxon>Eukaryota</taxon>
        <taxon>Metazoa</taxon>
        <taxon>Spiralia</taxon>
        <taxon>Gnathifera</taxon>
        <taxon>Rotifera</taxon>
        <taxon>Eurotatoria</taxon>
        <taxon>Bdelloidea</taxon>
        <taxon>Adinetida</taxon>
        <taxon>Adinetidae</taxon>
        <taxon>Adineta</taxon>
    </lineage>
</organism>
<feature type="disulfide bond" evidence="6">
    <location>
        <begin position="198"/>
        <end position="207"/>
    </location>
</feature>
<dbReference type="SMART" id="SM00181">
    <property type="entry name" value="EGF"/>
    <property type="match status" value="3"/>
</dbReference>
<dbReference type="FunFam" id="2.10.25.10:FF:000173">
    <property type="entry name" value="Neurogenic locus notch protein 2"/>
    <property type="match status" value="1"/>
</dbReference>
<proteinExistence type="predicted"/>
<feature type="signal peptide" evidence="7">
    <location>
        <begin position="1"/>
        <end position="22"/>
    </location>
</feature>
<evidence type="ECO:0000313" key="12">
    <source>
        <dbReference type="Proteomes" id="UP000663877"/>
    </source>
</evidence>
<reference evidence="9" key="1">
    <citation type="submission" date="2021-02" db="EMBL/GenBank/DDBJ databases">
        <authorList>
            <person name="Nowell W R."/>
        </authorList>
    </citation>
    <scope>NUCLEOTIDE SEQUENCE</scope>
</reference>
<keyword evidence="5" id="KW-0325">Glycoprotein</keyword>
<keyword evidence="11" id="KW-1185">Reference proteome</keyword>
<dbReference type="Pfam" id="PF00008">
    <property type="entry name" value="EGF"/>
    <property type="match status" value="2"/>
</dbReference>
<evidence type="ECO:0000313" key="9">
    <source>
        <dbReference type="EMBL" id="CAF1238009.1"/>
    </source>
</evidence>
<accession>A0A814Z278</accession>
<gene>
    <name evidence="9" type="ORF">BJG266_LOCUS28891</name>
    <name evidence="10" type="ORF">QVE165_LOCUS43787</name>
</gene>
<dbReference type="AlphaFoldDB" id="A0A814Z278"/>
<feature type="domain" description="EGF-like" evidence="8">
    <location>
        <begin position="223"/>
        <end position="259"/>
    </location>
</feature>
<dbReference type="InterPro" id="IPR000742">
    <property type="entry name" value="EGF"/>
</dbReference>
<keyword evidence="4 6" id="KW-1015">Disulfide bond</keyword>
<feature type="disulfide bond" evidence="6">
    <location>
        <begin position="249"/>
        <end position="258"/>
    </location>
</feature>
<evidence type="ECO:0000313" key="10">
    <source>
        <dbReference type="EMBL" id="CAF1505702.1"/>
    </source>
</evidence>
<evidence type="ECO:0000256" key="5">
    <source>
        <dbReference type="ARBA" id="ARBA00023180"/>
    </source>
</evidence>
<feature type="disulfide bond" evidence="6">
    <location>
        <begin position="116"/>
        <end position="125"/>
    </location>
</feature>
<evidence type="ECO:0000259" key="8">
    <source>
        <dbReference type="PROSITE" id="PS50026"/>
    </source>
</evidence>
<protein>
    <recommendedName>
        <fullName evidence="8">EGF-like domain-containing protein</fullName>
    </recommendedName>
</protein>
<sequence length="270" mass="29569">MINRRLCFAVLAITLFVSVLHAERARNNNHQHDEEDIAFASNNAGRVSPTGKGSVFGRKFGKNKSGSSVIKTAGSHRTNVSHATIKSSKDACGLTNPCKHGGTCKTLSSGRFYCFCSQNYYGRTCDNKHISAGSAKKNRARIDHCAKSPCRNQGECVGLRTTYYCRFNRINDQCSGANPCKNGGTCKTSSSGRFYCSCPQDYYGKTCDNKFISTGSANNDHARIDHCAKSSCHNGGKCVGLRTTYYCRCRSPYYGMNCDKELGKSEAIIE</sequence>
<dbReference type="EMBL" id="CAJNOI010000311">
    <property type="protein sequence ID" value="CAF1238009.1"/>
    <property type="molecule type" value="Genomic_DNA"/>
</dbReference>
<evidence type="ECO:0000256" key="4">
    <source>
        <dbReference type="ARBA" id="ARBA00023157"/>
    </source>
</evidence>
<evidence type="ECO:0000256" key="3">
    <source>
        <dbReference type="ARBA" id="ARBA00022737"/>
    </source>
</evidence>
<dbReference type="PROSITE" id="PS50026">
    <property type="entry name" value="EGF_3"/>
    <property type="match status" value="3"/>
</dbReference>
<dbReference type="SMART" id="SM00179">
    <property type="entry name" value="EGF_CA"/>
    <property type="match status" value="3"/>
</dbReference>
<dbReference type="PROSITE" id="PS01186">
    <property type="entry name" value="EGF_2"/>
    <property type="match status" value="1"/>
</dbReference>
<dbReference type="InterPro" id="IPR001881">
    <property type="entry name" value="EGF-like_Ca-bd_dom"/>
</dbReference>
<keyword evidence="3" id="KW-0677">Repeat</keyword>
<dbReference type="Proteomes" id="UP000663877">
    <property type="component" value="Unassembled WGS sequence"/>
</dbReference>
<dbReference type="Proteomes" id="UP000663832">
    <property type="component" value="Unassembled WGS sequence"/>
</dbReference>
<comment type="caution">
    <text evidence="9">The sequence shown here is derived from an EMBL/GenBank/DDBJ whole genome shotgun (WGS) entry which is preliminary data.</text>
</comment>
<dbReference type="Gene3D" id="2.10.25.10">
    <property type="entry name" value="Laminin"/>
    <property type="match status" value="3"/>
</dbReference>
<dbReference type="CDD" id="cd00054">
    <property type="entry name" value="EGF_CA"/>
    <property type="match status" value="3"/>
</dbReference>
<dbReference type="SUPFAM" id="SSF57196">
    <property type="entry name" value="EGF/Laminin"/>
    <property type="match status" value="3"/>
</dbReference>
<comment type="caution">
    <text evidence="6">Lacks conserved residue(s) required for the propagation of feature annotation.</text>
</comment>
<dbReference type="FunFam" id="2.10.25.10:FF:000012">
    <property type="entry name" value="Delta-like protein"/>
    <property type="match status" value="1"/>
</dbReference>
<feature type="domain" description="EGF-like" evidence="8">
    <location>
        <begin position="170"/>
        <end position="208"/>
    </location>
</feature>
<keyword evidence="2 7" id="KW-0732">Signal</keyword>
<dbReference type="PANTHER" id="PTHR24049">
    <property type="entry name" value="CRUMBS FAMILY MEMBER"/>
    <property type="match status" value="1"/>
</dbReference>
<evidence type="ECO:0000256" key="1">
    <source>
        <dbReference type="ARBA" id="ARBA00022536"/>
    </source>
</evidence>
<name>A0A814Z278_9BILA</name>
<feature type="domain" description="EGF-like" evidence="8">
    <location>
        <begin position="88"/>
        <end position="126"/>
    </location>
</feature>
<dbReference type="OrthoDB" id="283575at2759"/>
<keyword evidence="1 6" id="KW-0245">EGF-like domain</keyword>
<evidence type="ECO:0000313" key="11">
    <source>
        <dbReference type="Proteomes" id="UP000663832"/>
    </source>
</evidence>
<dbReference type="InterPro" id="IPR051022">
    <property type="entry name" value="Notch_Cell-Fate_Det"/>
</dbReference>
<dbReference type="PROSITE" id="PS00022">
    <property type="entry name" value="EGF_1"/>
    <property type="match status" value="3"/>
</dbReference>
<evidence type="ECO:0000256" key="2">
    <source>
        <dbReference type="ARBA" id="ARBA00022729"/>
    </source>
</evidence>
<dbReference type="EMBL" id="CAJNOM010000570">
    <property type="protein sequence ID" value="CAF1505702.1"/>
    <property type="molecule type" value="Genomic_DNA"/>
</dbReference>
<evidence type="ECO:0000256" key="6">
    <source>
        <dbReference type="PROSITE-ProRule" id="PRU00076"/>
    </source>
</evidence>
<dbReference type="GO" id="GO:0005509">
    <property type="term" value="F:calcium ion binding"/>
    <property type="evidence" value="ECO:0007669"/>
    <property type="project" value="InterPro"/>
</dbReference>